<organism evidence="1 2">
    <name type="scientific">Colletotrichum salicis</name>
    <dbReference type="NCBI Taxonomy" id="1209931"/>
    <lineage>
        <taxon>Eukaryota</taxon>
        <taxon>Fungi</taxon>
        <taxon>Dikarya</taxon>
        <taxon>Ascomycota</taxon>
        <taxon>Pezizomycotina</taxon>
        <taxon>Sordariomycetes</taxon>
        <taxon>Hypocreomycetidae</taxon>
        <taxon>Glomerellales</taxon>
        <taxon>Glomerellaceae</taxon>
        <taxon>Colletotrichum</taxon>
        <taxon>Colletotrichum acutatum species complex</taxon>
    </lineage>
</organism>
<dbReference type="EMBL" id="JFFI01001880">
    <property type="protein sequence ID" value="KXH51539.1"/>
    <property type="molecule type" value="Genomic_DNA"/>
</dbReference>
<evidence type="ECO:0000313" key="1">
    <source>
        <dbReference type="EMBL" id="KXH51539.1"/>
    </source>
</evidence>
<accession>A0A135TTT5</accession>
<dbReference type="Proteomes" id="UP000070121">
    <property type="component" value="Unassembled WGS sequence"/>
</dbReference>
<dbReference type="STRING" id="1209931.A0A135TTT5"/>
<name>A0A135TTT5_9PEZI</name>
<dbReference type="AlphaFoldDB" id="A0A135TTT5"/>
<sequence length="173" mass="19163">MLSKPGAVALMTDIKTIVKLASTARPASPSSTTDRNRQQDFKEKCLKRDGFRCACSQFIDLASAEERLVVPAPGMAVGFTDLCYILPFALGQLVSPAGGEAVDDIWFALYRYFPELDGKIGPNSPDQYQNLITFDLTVHKAYNSYDLAFKPLPGQLKPFFASTLHYLIDSVFR</sequence>
<dbReference type="OrthoDB" id="2104739at2759"/>
<keyword evidence="2" id="KW-1185">Reference proteome</keyword>
<evidence type="ECO:0000313" key="2">
    <source>
        <dbReference type="Proteomes" id="UP000070121"/>
    </source>
</evidence>
<comment type="caution">
    <text evidence="1">The sequence shown here is derived from an EMBL/GenBank/DDBJ whole genome shotgun (WGS) entry which is preliminary data.</text>
</comment>
<reference evidence="1 2" key="1">
    <citation type="submission" date="2014-02" db="EMBL/GenBank/DDBJ databases">
        <title>The genome sequence of Colletotrichum salicis CBS 607.94.</title>
        <authorList>
            <person name="Baroncelli R."/>
            <person name="Thon M.R."/>
        </authorList>
    </citation>
    <scope>NUCLEOTIDE SEQUENCE [LARGE SCALE GENOMIC DNA]</scope>
    <source>
        <strain evidence="1 2">CBS 607.94</strain>
    </source>
</reference>
<protein>
    <submittedName>
        <fullName evidence="1">Uncharacterized protein</fullName>
    </submittedName>
</protein>
<gene>
    <name evidence="1" type="ORF">CSAL01_05529</name>
</gene>
<proteinExistence type="predicted"/>